<keyword evidence="3" id="KW-1185">Reference proteome</keyword>
<reference evidence="2 3" key="1">
    <citation type="submission" date="2018-10" db="EMBL/GenBank/DDBJ databases">
        <title>Genomic Encyclopedia of Archaeal and Bacterial Type Strains, Phase II (KMG-II): from individual species to whole genera.</title>
        <authorList>
            <person name="Goeker M."/>
        </authorList>
    </citation>
    <scope>NUCLEOTIDE SEQUENCE [LARGE SCALE GENOMIC DNA]</scope>
    <source>
        <strain evidence="2 3">DSM 16510</strain>
    </source>
</reference>
<dbReference type="InterPro" id="IPR011041">
    <property type="entry name" value="Quinoprot_gluc/sorb_DH_b-prop"/>
</dbReference>
<dbReference type="Pfam" id="PF07995">
    <property type="entry name" value="GSDH"/>
    <property type="match status" value="1"/>
</dbReference>
<evidence type="ECO:0000259" key="1">
    <source>
        <dbReference type="Pfam" id="PF07995"/>
    </source>
</evidence>
<dbReference type="RefSeq" id="WP_121010301.1">
    <property type="nucleotide sequence ID" value="NZ_RCCJ01000001.1"/>
</dbReference>
<dbReference type="PANTHER" id="PTHR19328">
    <property type="entry name" value="HEDGEHOG-INTERACTING PROTEIN"/>
    <property type="match status" value="1"/>
</dbReference>
<evidence type="ECO:0000313" key="3">
    <source>
        <dbReference type="Proteomes" id="UP000267841"/>
    </source>
</evidence>
<comment type="caution">
    <text evidence="2">The sequence shown here is derived from an EMBL/GenBank/DDBJ whole genome shotgun (WGS) entry which is preliminary data.</text>
</comment>
<dbReference type="OrthoDB" id="9770043at2"/>
<accession>A0A497XUD8</accession>
<dbReference type="Gene3D" id="2.120.10.30">
    <property type="entry name" value="TolB, C-terminal domain"/>
    <property type="match status" value="1"/>
</dbReference>
<dbReference type="PANTHER" id="PTHR19328:SF75">
    <property type="entry name" value="ALDOSE SUGAR DEHYDROGENASE YLII"/>
    <property type="match status" value="1"/>
</dbReference>
<gene>
    <name evidence="2" type="ORF">BCF55_0799</name>
</gene>
<dbReference type="InterPro" id="IPR012938">
    <property type="entry name" value="Glc/Sorbosone_DH"/>
</dbReference>
<dbReference type="Proteomes" id="UP000267841">
    <property type="component" value="Unassembled WGS sequence"/>
</dbReference>
<sequence length="361" mass="40774">MVSFLVLLFFTFSFSLELKLHDVFGMSFTKPVFMIESPVEKNRFYLLEQNGVIKTFKKGDKAAKVFLDLRDRVENGGEMGLLGMAFHPKFVENGYLFVYYTDKAMNSVVARFKALNAQKADPTSEKVILKLKQPFSNHNGGMIAFGPDGYLYVAFGDGGSAGDPYNHAQNVQTLLGSIIRIDVDRGDPYSVPSDNPFAKGSGKPEIYAWGLRNPWRFSFDRITGELWVGDVGQDRWEEVNLVDKGKNYGWRCYEGNHPYNLEGCLSRDNYTFPVYEYPLRDGNCAVIGGYVYRGKKIKELYGAYLFGDYCSGRIWALFKMGEEYKALLLLDASIRISSFAEDTEGNLYVLDLGGKVYLLGD</sequence>
<dbReference type="SUPFAM" id="SSF50952">
    <property type="entry name" value="Soluble quinoprotein glucose dehydrogenase"/>
    <property type="match status" value="1"/>
</dbReference>
<dbReference type="InterPro" id="IPR011042">
    <property type="entry name" value="6-blade_b-propeller_TolB-like"/>
</dbReference>
<proteinExistence type="predicted"/>
<feature type="domain" description="Glucose/Sorbosone dehydrogenase" evidence="1">
    <location>
        <begin position="41"/>
        <end position="351"/>
    </location>
</feature>
<name>A0A497XUD8_9AQUI</name>
<organism evidence="2 3">
    <name type="scientific">Hydrogenivirga caldilitoris</name>
    <dbReference type="NCBI Taxonomy" id="246264"/>
    <lineage>
        <taxon>Bacteria</taxon>
        <taxon>Pseudomonadati</taxon>
        <taxon>Aquificota</taxon>
        <taxon>Aquificia</taxon>
        <taxon>Aquificales</taxon>
        <taxon>Aquificaceae</taxon>
        <taxon>Hydrogenivirga</taxon>
    </lineage>
</organism>
<dbReference type="AlphaFoldDB" id="A0A497XUD8"/>
<evidence type="ECO:0000313" key="2">
    <source>
        <dbReference type="EMBL" id="RLJ70523.1"/>
    </source>
</evidence>
<dbReference type="EMBL" id="RCCJ01000001">
    <property type="protein sequence ID" value="RLJ70523.1"/>
    <property type="molecule type" value="Genomic_DNA"/>
</dbReference>
<protein>
    <submittedName>
        <fullName evidence="2">Glucose/arabinose dehydrogenase</fullName>
    </submittedName>
</protein>